<dbReference type="Proteomes" id="UP000557392">
    <property type="component" value="Unassembled WGS sequence"/>
</dbReference>
<dbReference type="EMBL" id="JACIEH010000002">
    <property type="protein sequence ID" value="MBB4098976.1"/>
    <property type="molecule type" value="Genomic_DNA"/>
</dbReference>
<evidence type="ECO:0008006" key="6">
    <source>
        <dbReference type="Google" id="ProtNLM"/>
    </source>
</evidence>
<evidence type="ECO:0000256" key="2">
    <source>
        <dbReference type="SAM" id="Phobius"/>
    </source>
</evidence>
<dbReference type="RefSeq" id="WP_183998185.1">
    <property type="nucleotide sequence ID" value="NZ_JACIEH010000002.1"/>
</dbReference>
<accession>A0A7W6NXS1</accession>
<keyword evidence="5" id="KW-1185">Reference proteome</keyword>
<evidence type="ECO:0000313" key="4">
    <source>
        <dbReference type="EMBL" id="MBB4098976.1"/>
    </source>
</evidence>
<feature type="compositionally biased region" description="Low complexity" evidence="1">
    <location>
        <begin position="61"/>
        <end position="80"/>
    </location>
</feature>
<proteinExistence type="predicted"/>
<keyword evidence="2" id="KW-0812">Transmembrane</keyword>
<feature type="region of interest" description="Disordered" evidence="1">
    <location>
        <begin position="22"/>
        <end position="47"/>
    </location>
</feature>
<evidence type="ECO:0000256" key="1">
    <source>
        <dbReference type="SAM" id="MobiDB-lite"/>
    </source>
</evidence>
<evidence type="ECO:0000313" key="5">
    <source>
        <dbReference type="Proteomes" id="UP000557392"/>
    </source>
</evidence>
<feature type="compositionally biased region" description="Low complexity" evidence="1">
    <location>
        <begin position="37"/>
        <end position="47"/>
    </location>
</feature>
<keyword evidence="3" id="KW-0732">Signal</keyword>
<dbReference type="AlphaFoldDB" id="A0A7W6NXS1"/>
<organism evidence="4 5">
    <name type="scientific">Sphingomonas kyeonggiensis</name>
    <dbReference type="NCBI Taxonomy" id="1268553"/>
    <lineage>
        <taxon>Bacteria</taxon>
        <taxon>Pseudomonadati</taxon>
        <taxon>Pseudomonadota</taxon>
        <taxon>Alphaproteobacteria</taxon>
        <taxon>Sphingomonadales</taxon>
        <taxon>Sphingomonadaceae</taxon>
        <taxon>Sphingomonas</taxon>
    </lineage>
</organism>
<keyword evidence="2" id="KW-1133">Transmembrane helix</keyword>
<sequence>MRTIRAALFVSAAFLALPAQAQDTPQQVTPPPIMTTPAQEAPAPAPQAQVVIQPSAPVVQSVPSVEEQQRGAAAADAPAPAERRAVRTTTTRTTATRAAPAPAREAAPARQAAPAPAAETPTAPPSPPIDTSAPAPAPLPQAETAPAPEAAAPVATETTTTQSSDTSIAWPWLIGGLALLALGAIAFLFTRRRRNDEATTTDATYVEPAYVAPAVAPVAAAPVVIEPVVAPHAAVIAEVPPADERIVRREPSPVIAPVAAAEQVEEAEIADASKDDLAGVADAAAPVAHRPWIELGLRPVSAGTTEEEAVVDFELTVGNSGDTQARNVRISSFMLADEAEGTEMERMLTERRADTIVPPVSIEPGDGARVDAHLAVPKGDLGRVFNPVVVAEARYTLPDGSEARTAAAFRIGRPAYEGGIGAIGASRPHVTDDLAAELYGEPEHA</sequence>
<feature type="compositionally biased region" description="Low complexity" evidence="1">
    <location>
        <begin position="129"/>
        <end position="161"/>
    </location>
</feature>
<feature type="signal peptide" evidence="3">
    <location>
        <begin position="1"/>
        <end position="21"/>
    </location>
</feature>
<feature type="transmembrane region" description="Helical" evidence="2">
    <location>
        <begin position="169"/>
        <end position="189"/>
    </location>
</feature>
<feature type="chain" id="PRO_5031374099" description="LPXTG cell wall anchor domain-containing protein" evidence="3">
    <location>
        <begin position="22"/>
        <end position="445"/>
    </location>
</feature>
<feature type="region of interest" description="Disordered" evidence="1">
    <location>
        <begin position="61"/>
        <end position="165"/>
    </location>
</feature>
<gene>
    <name evidence="4" type="ORF">GGR46_002540</name>
</gene>
<reference evidence="4 5" key="1">
    <citation type="submission" date="2020-08" db="EMBL/GenBank/DDBJ databases">
        <title>Genomic Encyclopedia of Type Strains, Phase IV (KMG-IV): sequencing the most valuable type-strain genomes for metagenomic binning, comparative biology and taxonomic classification.</title>
        <authorList>
            <person name="Goeker M."/>
        </authorList>
    </citation>
    <scope>NUCLEOTIDE SEQUENCE [LARGE SCALE GENOMIC DNA]</scope>
    <source>
        <strain evidence="4 5">DSM 101806</strain>
    </source>
</reference>
<feature type="compositionally biased region" description="Low complexity" evidence="1">
    <location>
        <begin position="87"/>
        <end position="121"/>
    </location>
</feature>
<keyword evidence="2" id="KW-0472">Membrane</keyword>
<name>A0A7W6NXS1_9SPHN</name>
<protein>
    <recommendedName>
        <fullName evidence="6">LPXTG cell wall anchor domain-containing protein</fullName>
    </recommendedName>
</protein>
<evidence type="ECO:0000256" key="3">
    <source>
        <dbReference type="SAM" id="SignalP"/>
    </source>
</evidence>
<comment type="caution">
    <text evidence="4">The sequence shown here is derived from an EMBL/GenBank/DDBJ whole genome shotgun (WGS) entry which is preliminary data.</text>
</comment>